<evidence type="ECO:0000256" key="4">
    <source>
        <dbReference type="ARBA" id="ARBA00022692"/>
    </source>
</evidence>
<feature type="transmembrane region" description="Helical" evidence="7">
    <location>
        <begin position="349"/>
        <end position="368"/>
    </location>
</feature>
<keyword evidence="4 7" id="KW-0812">Transmembrane</keyword>
<dbReference type="SUPFAM" id="SSF103473">
    <property type="entry name" value="MFS general substrate transporter"/>
    <property type="match status" value="1"/>
</dbReference>
<keyword evidence="5 7" id="KW-1133">Transmembrane helix</keyword>
<feature type="transmembrane region" description="Helical" evidence="7">
    <location>
        <begin position="286"/>
        <end position="306"/>
    </location>
</feature>
<comment type="subcellular location">
    <subcellularLocation>
        <location evidence="1">Cell membrane</location>
        <topology evidence="1">Multi-pass membrane protein</topology>
    </subcellularLocation>
</comment>
<dbReference type="GO" id="GO:0022857">
    <property type="term" value="F:transmembrane transporter activity"/>
    <property type="evidence" value="ECO:0007669"/>
    <property type="project" value="InterPro"/>
</dbReference>
<evidence type="ECO:0000256" key="1">
    <source>
        <dbReference type="ARBA" id="ARBA00004651"/>
    </source>
</evidence>
<feature type="transmembrane region" description="Helical" evidence="7">
    <location>
        <begin position="192"/>
        <end position="212"/>
    </location>
</feature>
<evidence type="ECO:0000259" key="8">
    <source>
        <dbReference type="PROSITE" id="PS50850"/>
    </source>
</evidence>
<feature type="transmembrane region" description="Helical" evidence="7">
    <location>
        <begin position="411"/>
        <end position="430"/>
    </location>
</feature>
<dbReference type="AlphaFoldDB" id="A0A239M1S4"/>
<feature type="transmembrane region" description="Helical" evidence="7">
    <location>
        <begin position="318"/>
        <end position="337"/>
    </location>
</feature>
<accession>A0A239M1S4</accession>
<dbReference type="InterPro" id="IPR011701">
    <property type="entry name" value="MFS"/>
</dbReference>
<feature type="transmembrane region" description="Helical" evidence="7">
    <location>
        <begin position="72"/>
        <end position="94"/>
    </location>
</feature>
<evidence type="ECO:0000256" key="7">
    <source>
        <dbReference type="SAM" id="Phobius"/>
    </source>
</evidence>
<feature type="transmembrane region" description="Helical" evidence="7">
    <location>
        <begin position="126"/>
        <end position="145"/>
    </location>
</feature>
<evidence type="ECO:0000256" key="6">
    <source>
        <dbReference type="ARBA" id="ARBA00023136"/>
    </source>
</evidence>
<dbReference type="Gene3D" id="1.20.1720.10">
    <property type="entry name" value="Multidrug resistance protein D"/>
    <property type="match status" value="1"/>
</dbReference>
<keyword evidence="2" id="KW-0813">Transport</keyword>
<evidence type="ECO:0000256" key="5">
    <source>
        <dbReference type="ARBA" id="ARBA00022989"/>
    </source>
</evidence>
<feature type="transmembrane region" description="Helical" evidence="7">
    <location>
        <begin position="100"/>
        <end position="119"/>
    </location>
</feature>
<keyword evidence="3" id="KW-1003">Cell membrane</keyword>
<feature type="transmembrane region" description="Helical" evidence="7">
    <location>
        <begin position="246"/>
        <end position="266"/>
    </location>
</feature>
<dbReference type="Gene3D" id="1.20.1250.20">
    <property type="entry name" value="MFS general substrate transporter like domains"/>
    <property type="match status" value="1"/>
</dbReference>
<proteinExistence type="predicted"/>
<dbReference type="InterPro" id="IPR020846">
    <property type="entry name" value="MFS_dom"/>
</dbReference>
<evidence type="ECO:0000256" key="3">
    <source>
        <dbReference type="ARBA" id="ARBA00022475"/>
    </source>
</evidence>
<dbReference type="PANTHER" id="PTHR42718:SF46">
    <property type="entry name" value="BLR6921 PROTEIN"/>
    <property type="match status" value="1"/>
</dbReference>
<organism evidence="9 10">
    <name type="scientific">Actinomadura meyerae</name>
    <dbReference type="NCBI Taxonomy" id="240840"/>
    <lineage>
        <taxon>Bacteria</taxon>
        <taxon>Bacillati</taxon>
        <taxon>Actinomycetota</taxon>
        <taxon>Actinomycetes</taxon>
        <taxon>Streptosporangiales</taxon>
        <taxon>Thermomonosporaceae</taxon>
        <taxon>Actinomadura</taxon>
    </lineage>
</organism>
<keyword evidence="6 7" id="KW-0472">Membrane</keyword>
<dbReference type="PANTHER" id="PTHR42718">
    <property type="entry name" value="MAJOR FACILITATOR SUPERFAMILY MULTIDRUG TRANSPORTER MFSC"/>
    <property type="match status" value="1"/>
</dbReference>
<sequence>MRQWWPVAGCGLVVFMATLDTSIVAVALPSLERDFGVRTSAAEWVVLGYLAPLIALTLPAGRWLDRTGPRAALLLAVAGFTLSSLAAGLAPSLAHLVASRAAQGAFAAVLFAVVPAIVIRAVRPDLAGRASALVMTLGPLGAVSGPPLGGVIVQAWGWPWIFFINIPIGVLVTAIAPATVPPDALRLPDRAFLTETALLAAASVTLLLALSLSASHGIGWLSLAACAAPPLHLWGRTRASAPVRSLLRVPALAAPVAAIMLNALVISLTEFLAPFYLQRTLGLSPSATAAAILALPAAMVAAGPAGGVLGDRWGTHRTAVLGAAVTATGVLLLVPVGSDWHPANLSWRLAIVGAGTGLFAGPSFARLMSNAPPDLLGSAGAAQSLARQLGFSLGPALATTVWALSGYTLTGLRAAFALATATTLMTLLALRTGH</sequence>
<reference evidence="9 10" key="1">
    <citation type="submission" date="2017-06" db="EMBL/GenBank/DDBJ databases">
        <authorList>
            <person name="Kim H.J."/>
            <person name="Triplett B.A."/>
        </authorList>
    </citation>
    <scope>NUCLEOTIDE SEQUENCE [LARGE SCALE GENOMIC DNA]</scope>
    <source>
        <strain evidence="9 10">DSM 44715</strain>
    </source>
</reference>
<feature type="domain" description="Major facilitator superfamily (MFS) profile" evidence="8">
    <location>
        <begin position="6"/>
        <end position="434"/>
    </location>
</feature>
<dbReference type="InterPro" id="IPR036259">
    <property type="entry name" value="MFS_trans_sf"/>
</dbReference>
<dbReference type="Pfam" id="PF07690">
    <property type="entry name" value="MFS_1"/>
    <property type="match status" value="1"/>
</dbReference>
<dbReference type="PROSITE" id="PS50850">
    <property type="entry name" value="MFS"/>
    <property type="match status" value="1"/>
</dbReference>
<dbReference type="CDD" id="cd17321">
    <property type="entry name" value="MFS_MMR_MDR_like"/>
    <property type="match status" value="1"/>
</dbReference>
<evidence type="ECO:0000256" key="2">
    <source>
        <dbReference type="ARBA" id="ARBA00022448"/>
    </source>
</evidence>
<dbReference type="PRINTS" id="PR01036">
    <property type="entry name" value="TCRTETB"/>
</dbReference>
<dbReference type="EMBL" id="FZOR01000025">
    <property type="protein sequence ID" value="SNT36520.1"/>
    <property type="molecule type" value="Genomic_DNA"/>
</dbReference>
<feature type="transmembrane region" description="Helical" evidence="7">
    <location>
        <begin position="157"/>
        <end position="180"/>
    </location>
</feature>
<name>A0A239M1S4_9ACTN</name>
<keyword evidence="10" id="KW-1185">Reference proteome</keyword>
<dbReference type="GO" id="GO:0005886">
    <property type="term" value="C:plasma membrane"/>
    <property type="evidence" value="ECO:0007669"/>
    <property type="project" value="UniProtKB-SubCell"/>
</dbReference>
<dbReference type="Proteomes" id="UP000198318">
    <property type="component" value="Unassembled WGS sequence"/>
</dbReference>
<protein>
    <submittedName>
        <fullName evidence="9">Predicted arabinose efflux permease, MFS family</fullName>
    </submittedName>
</protein>
<evidence type="ECO:0000313" key="10">
    <source>
        <dbReference type="Proteomes" id="UP000198318"/>
    </source>
</evidence>
<gene>
    <name evidence="9" type="ORF">SAMN05443665_102580</name>
</gene>
<feature type="transmembrane region" description="Helical" evidence="7">
    <location>
        <begin position="41"/>
        <end position="60"/>
    </location>
</feature>
<evidence type="ECO:0000313" key="9">
    <source>
        <dbReference type="EMBL" id="SNT36520.1"/>
    </source>
</evidence>